<gene>
    <name evidence="1" type="ORF">SLS63_012122</name>
</gene>
<name>A0ABR1NS67_DIAER</name>
<protein>
    <submittedName>
        <fullName evidence="1">Uncharacterized protein</fullName>
    </submittedName>
</protein>
<evidence type="ECO:0000313" key="2">
    <source>
        <dbReference type="Proteomes" id="UP001430848"/>
    </source>
</evidence>
<comment type="caution">
    <text evidence="1">The sequence shown here is derived from an EMBL/GenBank/DDBJ whole genome shotgun (WGS) entry which is preliminary data.</text>
</comment>
<evidence type="ECO:0000313" key="1">
    <source>
        <dbReference type="EMBL" id="KAK7713219.1"/>
    </source>
</evidence>
<proteinExistence type="predicted"/>
<dbReference type="SUPFAM" id="SSF51735">
    <property type="entry name" value="NAD(P)-binding Rossmann-fold domains"/>
    <property type="match status" value="1"/>
</dbReference>
<dbReference type="Gene3D" id="3.90.25.10">
    <property type="entry name" value="UDP-galactose 4-epimerase, domain 1"/>
    <property type="match status" value="1"/>
</dbReference>
<dbReference type="EMBL" id="JAKNSF020000127">
    <property type="protein sequence ID" value="KAK7713219.1"/>
    <property type="molecule type" value="Genomic_DNA"/>
</dbReference>
<organism evidence="1 2">
    <name type="scientific">Diaporthe eres</name>
    <name type="common">Phomopsis oblonga</name>
    <dbReference type="NCBI Taxonomy" id="83184"/>
    <lineage>
        <taxon>Eukaryota</taxon>
        <taxon>Fungi</taxon>
        <taxon>Dikarya</taxon>
        <taxon>Ascomycota</taxon>
        <taxon>Pezizomycotina</taxon>
        <taxon>Sordariomycetes</taxon>
        <taxon>Sordariomycetidae</taxon>
        <taxon>Diaporthales</taxon>
        <taxon>Diaporthaceae</taxon>
        <taxon>Diaporthe</taxon>
        <taxon>Diaporthe eres species complex</taxon>
    </lineage>
</organism>
<reference evidence="1 2" key="1">
    <citation type="submission" date="2024-02" db="EMBL/GenBank/DDBJ databases">
        <title>De novo assembly and annotation of 12 fungi associated with fruit tree decline syndrome in Ontario, Canada.</title>
        <authorList>
            <person name="Sulman M."/>
            <person name="Ellouze W."/>
            <person name="Ilyukhin E."/>
        </authorList>
    </citation>
    <scope>NUCLEOTIDE SEQUENCE [LARGE SCALE GENOMIC DNA]</scope>
    <source>
        <strain evidence="1 2">M169</strain>
    </source>
</reference>
<dbReference type="InterPro" id="IPR036291">
    <property type="entry name" value="NAD(P)-bd_dom_sf"/>
</dbReference>
<dbReference type="Proteomes" id="UP001430848">
    <property type="component" value="Unassembled WGS sequence"/>
</dbReference>
<keyword evidence="2" id="KW-1185">Reference proteome</keyword>
<sequence>MAPHVHVRAGSESSIEKAEGLTAKWPKAKAVIANFYDLPCLDEAVKDVEAIFVVNTRALAEGHEMTNLVTSLKRPADKLIIVMNFVDPAAIQHQLAKEEVLDESMLPMVYINSGATFMDNHFNAEKAIKEKNQIIWPSRTVHFMAIDDIGEMAARVLLSGDRRHIGALYTINNAHDLLDSFGAARVMSEAWGKNIDAVDDKEIFVSEYRALMEESLCNRL</sequence>
<dbReference type="Gene3D" id="3.40.50.720">
    <property type="entry name" value="NAD(P)-binding Rossmann-like Domain"/>
    <property type="match status" value="1"/>
</dbReference>
<accession>A0ABR1NS67</accession>